<evidence type="ECO:0000313" key="3">
    <source>
        <dbReference type="EMBL" id="CRZ11452.1"/>
    </source>
</evidence>
<feature type="transmembrane region" description="Helical" evidence="2">
    <location>
        <begin position="246"/>
        <end position="268"/>
    </location>
</feature>
<dbReference type="Gene3D" id="1.20.1250.20">
    <property type="entry name" value="MFS general substrate transporter like domains"/>
    <property type="match status" value="1"/>
</dbReference>
<dbReference type="PANTHER" id="PTHR11328:SF24">
    <property type="entry name" value="MAJOR FACILITATOR SUPERFAMILY (MFS) PROFILE DOMAIN-CONTAINING PROTEIN"/>
    <property type="match status" value="1"/>
</dbReference>
<feature type="transmembrane region" description="Helical" evidence="2">
    <location>
        <begin position="367"/>
        <end position="386"/>
    </location>
</feature>
<evidence type="ECO:0000256" key="1">
    <source>
        <dbReference type="ARBA" id="ARBA00008335"/>
    </source>
</evidence>
<name>A0A0H5RCX4_9EUKA</name>
<dbReference type="GO" id="GO:0005886">
    <property type="term" value="C:plasma membrane"/>
    <property type="evidence" value="ECO:0007669"/>
    <property type="project" value="TreeGrafter"/>
</dbReference>
<dbReference type="GO" id="GO:0008643">
    <property type="term" value="P:carbohydrate transport"/>
    <property type="evidence" value="ECO:0007669"/>
    <property type="project" value="InterPro"/>
</dbReference>
<keyword evidence="2" id="KW-0812">Transmembrane</keyword>
<dbReference type="InterPro" id="IPR036259">
    <property type="entry name" value="MFS_trans_sf"/>
</dbReference>
<feature type="transmembrane region" description="Helical" evidence="2">
    <location>
        <begin position="433"/>
        <end position="458"/>
    </location>
</feature>
<feature type="transmembrane region" description="Helical" evidence="2">
    <location>
        <begin position="148"/>
        <end position="164"/>
    </location>
</feature>
<keyword evidence="2" id="KW-0472">Membrane</keyword>
<keyword evidence="2" id="KW-1133">Transmembrane helix</keyword>
<dbReference type="GO" id="GO:0015293">
    <property type="term" value="F:symporter activity"/>
    <property type="evidence" value="ECO:0007669"/>
    <property type="project" value="InterPro"/>
</dbReference>
<feature type="transmembrane region" description="Helical" evidence="2">
    <location>
        <begin position="218"/>
        <end position="240"/>
    </location>
</feature>
<proteinExistence type="inferred from homology"/>
<dbReference type="SUPFAM" id="SSF103473">
    <property type="entry name" value="MFS general substrate transporter"/>
    <property type="match status" value="1"/>
</dbReference>
<dbReference type="Pfam" id="PF13347">
    <property type="entry name" value="MFS_2"/>
    <property type="match status" value="1"/>
</dbReference>
<evidence type="ECO:0008006" key="4">
    <source>
        <dbReference type="Google" id="ProtNLM"/>
    </source>
</evidence>
<feature type="transmembrane region" description="Helical" evidence="2">
    <location>
        <begin position="593"/>
        <end position="611"/>
    </location>
</feature>
<feature type="transmembrane region" description="Helical" evidence="2">
    <location>
        <begin position="105"/>
        <end position="127"/>
    </location>
</feature>
<dbReference type="PANTHER" id="PTHR11328">
    <property type="entry name" value="MAJOR FACILITATOR SUPERFAMILY DOMAIN-CONTAINING PROTEIN"/>
    <property type="match status" value="1"/>
</dbReference>
<organism evidence="3">
    <name type="scientific">Spongospora subterranea</name>
    <dbReference type="NCBI Taxonomy" id="70186"/>
    <lineage>
        <taxon>Eukaryota</taxon>
        <taxon>Sar</taxon>
        <taxon>Rhizaria</taxon>
        <taxon>Endomyxa</taxon>
        <taxon>Phytomyxea</taxon>
        <taxon>Plasmodiophorida</taxon>
        <taxon>Plasmodiophoridae</taxon>
        <taxon>Spongospora</taxon>
    </lineage>
</organism>
<feature type="transmembrane region" description="Helical" evidence="2">
    <location>
        <begin position="392"/>
        <end position="412"/>
    </location>
</feature>
<protein>
    <recommendedName>
        <fullName evidence="4">Major facilitator superfamily (MFS) profile domain-containing protein</fullName>
    </recommendedName>
</protein>
<dbReference type="EMBL" id="HACM01011010">
    <property type="protein sequence ID" value="CRZ11452.1"/>
    <property type="molecule type" value="Transcribed_RNA"/>
</dbReference>
<feature type="transmembrane region" description="Helical" evidence="2">
    <location>
        <begin position="176"/>
        <end position="198"/>
    </location>
</feature>
<dbReference type="InterPro" id="IPR039672">
    <property type="entry name" value="MFS_2"/>
</dbReference>
<feature type="transmembrane region" description="Helical" evidence="2">
    <location>
        <begin position="302"/>
        <end position="324"/>
    </location>
</feature>
<feature type="non-terminal residue" evidence="3">
    <location>
        <position position="1"/>
    </location>
</feature>
<reference evidence="3" key="1">
    <citation type="submission" date="2015-04" db="EMBL/GenBank/DDBJ databases">
        <title>The genome sequence of the plant pathogenic Rhizarian Plasmodiophora brassicae reveals insights in its biotrophic life cycle and the origin of chitin synthesis.</title>
        <authorList>
            <person name="Schwelm A."/>
            <person name="Fogelqvist J."/>
            <person name="Knaust A."/>
            <person name="Julke S."/>
            <person name="Lilja T."/>
            <person name="Dhandapani V."/>
            <person name="Bonilla-Rosso G."/>
            <person name="Karlsson M."/>
            <person name="Shevchenko A."/>
            <person name="Choi S.R."/>
            <person name="Kim H.G."/>
            <person name="Park J.Y."/>
            <person name="Lim Y.P."/>
            <person name="Ludwig-Muller J."/>
            <person name="Dixelius C."/>
        </authorList>
    </citation>
    <scope>NUCLEOTIDE SEQUENCE</scope>
    <source>
        <tissue evidence="3">Potato root galls</tissue>
    </source>
</reference>
<accession>A0A0H5RCX4</accession>
<feature type="transmembrane region" description="Helical" evidence="2">
    <location>
        <begin position="478"/>
        <end position="498"/>
    </location>
</feature>
<evidence type="ECO:0000256" key="2">
    <source>
        <dbReference type="SAM" id="Phobius"/>
    </source>
</evidence>
<comment type="similarity">
    <text evidence="1">Belongs to the major facilitator superfamily.</text>
</comment>
<feature type="transmembrane region" description="Helical" evidence="2">
    <location>
        <begin position="336"/>
        <end position="355"/>
    </location>
</feature>
<feature type="transmembrane region" description="Helical" evidence="2">
    <location>
        <begin position="568"/>
        <end position="587"/>
    </location>
</feature>
<sequence length="642" mass="71497">PHSLNTHYRTEYLDLVQGKTDSMSVKSAAGTAVEPQRLFDSAGEYETLLNAKRSQSLLFRSMSPGRRRSDHLSLYTIIAYAIPSMALAAQYLPTHIHVFKFYTDVMLVPAGTLAVGTAIARAADCTIDPIVGWISDHTVSSFGRRKPYIALSLPINIACYYFLFSPSATMLPNTASIWFTFFFFFYLAVPLSLPYSSLGPELTSDNKTRIRMYVFAEVFDKLGIIFASLLPSLLIVSYHGEIRRSYSVTAGVICVITAITFFIFLAVVEEPQRRITDLREVKSSQFVPGIRRAMRNGPYRQLVYAASIGTISHSITNVVLSYYIACVIQVENPEEFMGTALCMFFVPSALSLPLWHVLASVLDTRRAWLLGWGMHVPVCIAMLSLGPGDTTHFYVLTCLMGASYGSLFLCKAMVSDSIDYDELRTGSRSEGQLIAWITLIPKLAVVPASSLPLVVLSFTGYVPNVQRQNDDVTLSLRLMTSVVPAILSSVAFIFAYRYPITGAIQDRIQKMIATDRSPHDSDGVMIDPISGAPFVKQLAFDMDMDHFSIEELQELASENGWIRVHRRMWLAMLLWTLCLICAIALGILSHSPLVTVLAISTASISVLMIAYHSFRIRALYDFDDQSYSSLQSDMDHLQRVHG</sequence>
<dbReference type="AlphaFoldDB" id="A0A0H5RCX4"/>
<feature type="transmembrane region" description="Helical" evidence="2">
    <location>
        <begin position="72"/>
        <end position="93"/>
    </location>
</feature>